<gene>
    <name evidence="1" type="ORF">ABT322_35525</name>
</gene>
<evidence type="ECO:0000313" key="1">
    <source>
        <dbReference type="EMBL" id="MER6908954.1"/>
    </source>
</evidence>
<keyword evidence="2" id="KW-1185">Reference proteome</keyword>
<evidence type="ECO:0008006" key="3">
    <source>
        <dbReference type="Google" id="ProtNLM"/>
    </source>
</evidence>
<organism evidence="1 2">
    <name type="scientific">Streptomyces flaveolus</name>
    <dbReference type="NCBI Taxonomy" id="67297"/>
    <lineage>
        <taxon>Bacteria</taxon>
        <taxon>Bacillati</taxon>
        <taxon>Actinomycetota</taxon>
        <taxon>Actinomycetes</taxon>
        <taxon>Kitasatosporales</taxon>
        <taxon>Streptomycetaceae</taxon>
        <taxon>Streptomyces</taxon>
    </lineage>
</organism>
<dbReference type="SUPFAM" id="SSF103032">
    <property type="entry name" value="Hypothetical protein YwqG"/>
    <property type="match status" value="1"/>
</dbReference>
<reference evidence="1 2" key="1">
    <citation type="submission" date="2024-06" db="EMBL/GenBank/DDBJ databases">
        <title>The Natural Products Discovery Center: Release of the First 8490 Sequenced Strains for Exploring Actinobacteria Biosynthetic Diversity.</title>
        <authorList>
            <person name="Kalkreuter E."/>
            <person name="Kautsar S.A."/>
            <person name="Yang D."/>
            <person name="Bader C.D."/>
            <person name="Teijaro C.N."/>
            <person name="Fluegel L."/>
            <person name="Davis C.M."/>
            <person name="Simpson J.R."/>
            <person name="Lauterbach L."/>
            <person name="Steele A.D."/>
            <person name="Gui C."/>
            <person name="Meng S."/>
            <person name="Li G."/>
            <person name="Viehrig K."/>
            <person name="Ye F."/>
            <person name="Su P."/>
            <person name="Kiefer A.F."/>
            <person name="Nichols A."/>
            <person name="Cepeda A.J."/>
            <person name="Yan W."/>
            <person name="Fan B."/>
            <person name="Jiang Y."/>
            <person name="Adhikari A."/>
            <person name="Zheng C.-J."/>
            <person name="Schuster L."/>
            <person name="Cowan T.M."/>
            <person name="Smanski M.J."/>
            <person name="Chevrette M.G."/>
            <person name="De Carvalho L.P.S."/>
            <person name="Shen B."/>
        </authorList>
    </citation>
    <scope>NUCLEOTIDE SEQUENCE [LARGE SCALE GENOMIC DNA]</scope>
    <source>
        <strain evidence="1 2">NPDC000632</strain>
    </source>
</reference>
<sequence length="215" mass="22560">MNTTLMTYAGPVDDHALVTRTGGVPLVPAGFTWPQCAECSGPMQFLAQLLANTPGAQGAEADAAADCVLSVFMCQNDPGLCDEWDPVAGGNRALLFPRAGLTPAPVPAEGETLLSETCGIDCTAIDAVSYHEARSNWSQGCGRPLWDVLGQLGGAPSWLQHDETPVCPSCAQPMSFIAQLEEGRDHQAAMNFGGGGCGYAFACEPCMEGSFLWQC</sequence>
<dbReference type="Proteomes" id="UP001490330">
    <property type="component" value="Unassembled WGS sequence"/>
</dbReference>
<dbReference type="Gene3D" id="2.30.320.10">
    <property type="entry name" value="YwqG-like"/>
    <property type="match status" value="1"/>
</dbReference>
<name>A0ABV1VSD1_9ACTN</name>
<dbReference type="InterPro" id="IPR035948">
    <property type="entry name" value="YwqG-like_sf"/>
</dbReference>
<evidence type="ECO:0000313" key="2">
    <source>
        <dbReference type="Proteomes" id="UP001490330"/>
    </source>
</evidence>
<comment type="caution">
    <text evidence="1">The sequence shown here is derived from an EMBL/GenBank/DDBJ whole genome shotgun (WGS) entry which is preliminary data.</text>
</comment>
<accession>A0ABV1VSD1</accession>
<dbReference type="EMBL" id="JBEPCV010000055">
    <property type="protein sequence ID" value="MER6908954.1"/>
    <property type="molecule type" value="Genomic_DNA"/>
</dbReference>
<dbReference type="RefSeq" id="WP_350722534.1">
    <property type="nucleotide sequence ID" value="NZ_JBEPCO010000036.1"/>
</dbReference>
<proteinExistence type="predicted"/>
<protein>
    <recommendedName>
        <fullName evidence="3">DUF1963 domain-containing protein</fullName>
    </recommendedName>
</protein>